<name>A0A819UKN5_9BILA</name>
<reference evidence="1" key="1">
    <citation type="submission" date="2021-02" db="EMBL/GenBank/DDBJ databases">
        <authorList>
            <person name="Nowell W R."/>
        </authorList>
    </citation>
    <scope>NUCLEOTIDE SEQUENCE</scope>
</reference>
<dbReference type="EMBL" id="CAJOBB010004606">
    <property type="protein sequence ID" value="CAF4095907.1"/>
    <property type="molecule type" value="Genomic_DNA"/>
</dbReference>
<feature type="non-terminal residue" evidence="1">
    <location>
        <position position="98"/>
    </location>
</feature>
<dbReference type="Proteomes" id="UP000663868">
    <property type="component" value="Unassembled WGS sequence"/>
</dbReference>
<dbReference type="AlphaFoldDB" id="A0A819UKN5"/>
<evidence type="ECO:0000313" key="1">
    <source>
        <dbReference type="EMBL" id="CAF4095907.1"/>
    </source>
</evidence>
<organism evidence="1 2">
    <name type="scientific">Adineta steineri</name>
    <dbReference type="NCBI Taxonomy" id="433720"/>
    <lineage>
        <taxon>Eukaryota</taxon>
        <taxon>Metazoa</taxon>
        <taxon>Spiralia</taxon>
        <taxon>Gnathifera</taxon>
        <taxon>Rotifera</taxon>
        <taxon>Eurotatoria</taxon>
        <taxon>Bdelloidea</taxon>
        <taxon>Adinetida</taxon>
        <taxon>Adinetidae</taxon>
        <taxon>Adineta</taxon>
    </lineage>
</organism>
<sequence length="98" mass="11188">MDLVFRDFKRWAIEAGLPGLHCHQVLAHFHSVSFNPSEPQTFRVPVSDLADGVTEFQPNLIKNFTSAHLLSAAHIPRQHPAYHWRGLHVDFDVGIRHT</sequence>
<proteinExistence type="predicted"/>
<evidence type="ECO:0000313" key="2">
    <source>
        <dbReference type="Proteomes" id="UP000663868"/>
    </source>
</evidence>
<comment type="caution">
    <text evidence="1">The sequence shown here is derived from an EMBL/GenBank/DDBJ whole genome shotgun (WGS) entry which is preliminary data.</text>
</comment>
<gene>
    <name evidence="1" type="ORF">KXQ929_LOCUS34240</name>
</gene>
<protein>
    <submittedName>
        <fullName evidence="1">Uncharacterized protein</fullName>
    </submittedName>
</protein>
<accession>A0A819UKN5</accession>